<evidence type="ECO:0000256" key="1">
    <source>
        <dbReference type="SAM" id="MobiDB-lite"/>
    </source>
</evidence>
<sequence length="204" mass="22669">MSTESLIRQLEEQRAAFLALEQRVHDALRQQEAVSRDESPSSPTFSDGIGRQSTVSFADQGRKSTGLASVLHTSSAISVDSDDEDDETYYVRTPLQPKSLAEEDLRTHLRTYEWESCGQTILEDVVQDGQLLSPYLFPTPGEEELLHPSSYQVYDVGVDGAPISIDIETGEEEEVTQSKAAAFWNTIKDINVDPDNRSSVGRIM</sequence>
<reference evidence="2 3" key="1">
    <citation type="submission" date="2015-03" db="EMBL/GenBank/DDBJ databases">
        <authorList>
            <person name="Morales-Cruz A."/>
            <person name="Amrine K.C."/>
            <person name="Cantu D."/>
        </authorList>
    </citation>
    <scope>NUCLEOTIDE SEQUENCE [LARGE SCALE GENOMIC DNA]</scope>
    <source>
        <strain evidence="2">DS831</strain>
    </source>
</reference>
<name>A0A0G2GPZ6_9PEZI</name>
<organism evidence="2 3">
    <name type="scientific">Diplodia seriata</name>
    <dbReference type="NCBI Taxonomy" id="420778"/>
    <lineage>
        <taxon>Eukaryota</taxon>
        <taxon>Fungi</taxon>
        <taxon>Dikarya</taxon>
        <taxon>Ascomycota</taxon>
        <taxon>Pezizomycotina</taxon>
        <taxon>Dothideomycetes</taxon>
        <taxon>Dothideomycetes incertae sedis</taxon>
        <taxon>Botryosphaeriales</taxon>
        <taxon>Botryosphaeriaceae</taxon>
        <taxon>Diplodia</taxon>
    </lineage>
</organism>
<comment type="caution">
    <text evidence="2">The sequence shown here is derived from an EMBL/GenBank/DDBJ whole genome shotgun (WGS) entry which is preliminary data.</text>
</comment>
<feature type="compositionally biased region" description="Polar residues" evidence="1">
    <location>
        <begin position="40"/>
        <end position="52"/>
    </location>
</feature>
<dbReference type="EMBL" id="LAQI01000119">
    <property type="protein sequence ID" value="KKY18870.1"/>
    <property type="molecule type" value="Genomic_DNA"/>
</dbReference>
<evidence type="ECO:0000313" key="3">
    <source>
        <dbReference type="Proteomes" id="UP000034182"/>
    </source>
</evidence>
<dbReference type="AlphaFoldDB" id="A0A0G2GPZ6"/>
<evidence type="ECO:0000313" key="2">
    <source>
        <dbReference type="EMBL" id="KKY18870.1"/>
    </source>
</evidence>
<feature type="compositionally biased region" description="Basic and acidic residues" evidence="1">
    <location>
        <begin position="29"/>
        <end position="39"/>
    </location>
</feature>
<dbReference type="Proteomes" id="UP000034182">
    <property type="component" value="Unassembled WGS sequence"/>
</dbReference>
<protein>
    <submittedName>
        <fullName evidence="2">Putative mg2+ transporter zinc transport protein</fullName>
    </submittedName>
</protein>
<gene>
    <name evidence="2" type="ORF">UCDDS831_g05754</name>
</gene>
<accession>A0A0G2GPZ6</accession>
<feature type="region of interest" description="Disordered" evidence="1">
    <location>
        <begin position="29"/>
        <end position="52"/>
    </location>
</feature>
<proteinExistence type="predicted"/>
<reference evidence="2 3" key="2">
    <citation type="submission" date="2015-05" db="EMBL/GenBank/DDBJ databases">
        <title>Distinctive expansion of gene families associated with plant cell wall degradation and secondary metabolism in the genomes of grapevine trunk pathogens.</title>
        <authorList>
            <person name="Lawrence D.P."/>
            <person name="Travadon R."/>
            <person name="Rolshausen P.E."/>
            <person name="Baumgartner K."/>
        </authorList>
    </citation>
    <scope>NUCLEOTIDE SEQUENCE [LARGE SCALE GENOMIC DNA]</scope>
    <source>
        <strain evidence="2">DS831</strain>
    </source>
</reference>